<feature type="repeat" description="PPR" evidence="10">
    <location>
        <begin position="924"/>
        <end position="958"/>
    </location>
</feature>
<dbReference type="SUPFAM" id="SSF50630">
    <property type="entry name" value="Acid proteases"/>
    <property type="match status" value="1"/>
</dbReference>
<evidence type="ECO:0000256" key="6">
    <source>
        <dbReference type="ARBA" id="ARBA00022741"/>
    </source>
</evidence>
<dbReference type="InterPro" id="IPR050352">
    <property type="entry name" value="ABCG_transporters"/>
</dbReference>
<evidence type="ECO:0000256" key="2">
    <source>
        <dbReference type="ARBA" id="ARBA00007447"/>
    </source>
</evidence>
<dbReference type="GO" id="GO:0042626">
    <property type="term" value="F:ATPase-coupled transmembrane transporter activity"/>
    <property type="evidence" value="ECO:0007669"/>
    <property type="project" value="TreeGrafter"/>
</dbReference>
<dbReference type="GO" id="GO:0016020">
    <property type="term" value="C:membrane"/>
    <property type="evidence" value="ECO:0007669"/>
    <property type="project" value="UniProtKB-SubCell"/>
</dbReference>
<dbReference type="InterPro" id="IPR011990">
    <property type="entry name" value="TPR-like_helical_dom_sf"/>
</dbReference>
<dbReference type="Pfam" id="PF05517">
    <property type="entry name" value="p25-alpha"/>
    <property type="match status" value="2"/>
</dbReference>
<dbReference type="PROSITE" id="PS50893">
    <property type="entry name" value="ABC_TRANSPORTER_2"/>
    <property type="match status" value="1"/>
</dbReference>
<dbReference type="InterPro" id="IPR003593">
    <property type="entry name" value="AAA+_ATPase"/>
</dbReference>
<dbReference type="GO" id="GO:0046785">
    <property type="term" value="P:microtubule polymerization"/>
    <property type="evidence" value="ECO:0007669"/>
    <property type="project" value="InterPro"/>
</dbReference>
<keyword evidence="6" id="KW-0547">Nucleotide-binding</keyword>
<dbReference type="PANTHER" id="PTHR48041:SF91">
    <property type="entry name" value="ABC TRANSPORTER G FAMILY MEMBER 28"/>
    <property type="match status" value="1"/>
</dbReference>
<dbReference type="Pfam" id="PF00026">
    <property type="entry name" value="Asp"/>
    <property type="match status" value="1"/>
</dbReference>
<dbReference type="Pfam" id="PF13812">
    <property type="entry name" value="PPR_3"/>
    <property type="match status" value="2"/>
</dbReference>
<feature type="domain" description="Peptidase A1" evidence="14">
    <location>
        <begin position="1429"/>
        <end position="1768"/>
    </location>
</feature>
<keyword evidence="5 12" id="KW-0812">Transmembrane</keyword>
<keyword evidence="7" id="KW-0067">ATP-binding</keyword>
<comment type="caution">
    <text evidence="15">The sequence shown here is derived from an EMBL/GenBank/DDBJ whole genome shotgun (WGS) entry which is preliminary data.</text>
</comment>
<dbReference type="InterPro" id="IPR002885">
    <property type="entry name" value="PPR_rpt"/>
</dbReference>
<reference evidence="15 16" key="1">
    <citation type="submission" date="2016-02" db="EMBL/GenBank/DDBJ databases">
        <title>Genome analysis of coral dinoflagellate symbionts highlights evolutionary adaptations to a symbiotic lifestyle.</title>
        <authorList>
            <person name="Aranda M."/>
            <person name="Li Y."/>
            <person name="Liew Y.J."/>
            <person name="Baumgarten S."/>
            <person name="Simakov O."/>
            <person name="Wilson M."/>
            <person name="Piel J."/>
            <person name="Ashoor H."/>
            <person name="Bougouffa S."/>
            <person name="Bajic V.B."/>
            <person name="Ryu T."/>
            <person name="Ravasi T."/>
            <person name="Bayer T."/>
            <person name="Micklem G."/>
            <person name="Kim H."/>
            <person name="Bhak J."/>
            <person name="Lajeunesse T.C."/>
            <person name="Voolstra C.R."/>
        </authorList>
    </citation>
    <scope>NUCLEOTIDE SEQUENCE [LARGE SCALE GENOMIC DNA]</scope>
    <source>
        <strain evidence="15 16">CCMP2467</strain>
    </source>
</reference>
<dbReference type="GO" id="GO:0016887">
    <property type="term" value="F:ATP hydrolysis activity"/>
    <property type="evidence" value="ECO:0007669"/>
    <property type="project" value="InterPro"/>
</dbReference>
<dbReference type="EMBL" id="LSRX01000701">
    <property type="protein sequence ID" value="OLP90628.1"/>
    <property type="molecule type" value="Genomic_DNA"/>
</dbReference>
<evidence type="ECO:0000256" key="11">
    <source>
        <dbReference type="SAM" id="MobiDB-lite"/>
    </source>
</evidence>
<evidence type="ECO:0000259" key="14">
    <source>
        <dbReference type="PROSITE" id="PS51767"/>
    </source>
</evidence>
<feature type="repeat" description="PPR" evidence="10">
    <location>
        <begin position="820"/>
        <end position="854"/>
    </location>
</feature>
<organism evidence="15 16">
    <name type="scientific">Symbiodinium microadriaticum</name>
    <name type="common">Dinoflagellate</name>
    <name type="synonym">Zooxanthella microadriatica</name>
    <dbReference type="NCBI Taxonomy" id="2951"/>
    <lineage>
        <taxon>Eukaryota</taxon>
        <taxon>Sar</taxon>
        <taxon>Alveolata</taxon>
        <taxon>Dinophyceae</taxon>
        <taxon>Suessiales</taxon>
        <taxon>Symbiodiniaceae</taxon>
        <taxon>Symbiodinium</taxon>
    </lineage>
</organism>
<keyword evidence="8 12" id="KW-1133">Transmembrane helix</keyword>
<evidence type="ECO:0000259" key="13">
    <source>
        <dbReference type="PROSITE" id="PS50893"/>
    </source>
</evidence>
<dbReference type="OrthoDB" id="15189at2759"/>
<dbReference type="SUPFAM" id="SSF47473">
    <property type="entry name" value="EF-hand"/>
    <property type="match status" value="2"/>
</dbReference>
<keyword evidence="9 12" id="KW-0472">Membrane</keyword>
<gene>
    <name evidence="15" type="primary">ABCG22</name>
    <name evidence="15" type="ORF">AK812_SmicGene27769</name>
</gene>
<dbReference type="Gene3D" id="1.10.238.10">
    <property type="entry name" value="EF-hand"/>
    <property type="match status" value="2"/>
</dbReference>
<evidence type="ECO:0000256" key="3">
    <source>
        <dbReference type="ARBA" id="ARBA00010994"/>
    </source>
</evidence>
<comment type="similarity">
    <text evidence="3">Belongs to the TPPP family.</text>
</comment>
<proteinExistence type="inferred from homology"/>
<feature type="compositionally biased region" description="Basic and acidic residues" evidence="11">
    <location>
        <begin position="273"/>
        <end position="283"/>
    </location>
</feature>
<feature type="repeat" description="PPR" evidence="10">
    <location>
        <begin position="785"/>
        <end position="819"/>
    </location>
</feature>
<dbReference type="CDD" id="cd05471">
    <property type="entry name" value="pepsin_like"/>
    <property type="match status" value="1"/>
</dbReference>
<dbReference type="PRINTS" id="PR00792">
    <property type="entry name" value="PEPSIN"/>
</dbReference>
<dbReference type="InterPro" id="IPR003439">
    <property type="entry name" value="ABC_transporter-like_ATP-bd"/>
</dbReference>
<comment type="subcellular location">
    <subcellularLocation>
        <location evidence="1">Membrane</location>
        <topology evidence="1">Multi-pass membrane protein</topology>
    </subcellularLocation>
</comment>
<dbReference type="PANTHER" id="PTHR48041">
    <property type="entry name" value="ABC TRANSPORTER G FAMILY MEMBER 28"/>
    <property type="match status" value="1"/>
</dbReference>
<feature type="region of interest" description="Disordered" evidence="11">
    <location>
        <begin position="2161"/>
        <end position="2180"/>
    </location>
</feature>
<dbReference type="PROSITE" id="PS51767">
    <property type="entry name" value="PEPTIDASE_A1"/>
    <property type="match status" value="1"/>
</dbReference>
<dbReference type="InterPro" id="IPR001461">
    <property type="entry name" value="Aspartic_peptidase_A1"/>
</dbReference>
<name>A0A1Q9D642_SYMMI</name>
<dbReference type="SUPFAM" id="SSF52540">
    <property type="entry name" value="P-loop containing nucleoside triphosphate hydrolases"/>
    <property type="match status" value="1"/>
</dbReference>
<evidence type="ECO:0000313" key="15">
    <source>
        <dbReference type="EMBL" id="OLP90628.1"/>
    </source>
</evidence>
<evidence type="ECO:0000256" key="9">
    <source>
        <dbReference type="ARBA" id="ARBA00023136"/>
    </source>
</evidence>
<keyword evidence="16" id="KW-1185">Reference proteome</keyword>
<keyword evidence="4" id="KW-0813">Transport</keyword>
<dbReference type="Gene3D" id="3.40.50.300">
    <property type="entry name" value="P-loop containing nucleotide triphosphate hydrolases"/>
    <property type="match status" value="1"/>
</dbReference>
<dbReference type="InterPro" id="IPR011992">
    <property type="entry name" value="EF-hand-dom_pair"/>
</dbReference>
<feature type="transmembrane region" description="Helical" evidence="12">
    <location>
        <begin position="2586"/>
        <end position="2610"/>
    </location>
</feature>
<dbReference type="Pfam" id="PF00005">
    <property type="entry name" value="ABC_tran"/>
    <property type="match status" value="1"/>
</dbReference>
<dbReference type="SMART" id="SM00382">
    <property type="entry name" value="AAA"/>
    <property type="match status" value="1"/>
</dbReference>
<evidence type="ECO:0000256" key="4">
    <source>
        <dbReference type="ARBA" id="ARBA00022448"/>
    </source>
</evidence>
<dbReference type="GO" id="GO:0004190">
    <property type="term" value="F:aspartic-type endopeptidase activity"/>
    <property type="evidence" value="ECO:0007669"/>
    <property type="project" value="InterPro"/>
</dbReference>
<dbReference type="InterPro" id="IPR033121">
    <property type="entry name" value="PEPTIDASE_A1"/>
</dbReference>
<evidence type="ECO:0000256" key="12">
    <source>
        <dbReference type="SAM" id="Phobius"/>
    </source>
</evidence>
<dbReference type="InterPro" id="IPR021109">
    <property type="entry name" value="Peptidase_aspartic_dom_sf"/>
</dbReference>
<accession>A0A1Q9D642</accession>
<dbReference type="InterPro" id="IPR034164">
    <property type="entry name" value="Pepsin-like_dom"/>
</dbReference>
<evidence type="ECO:0000256" key="5">
    <source>
        <dbReference type="ARBA" id="ARBA00022692"/>
    </source>
</evidence>
<comment type="similarity">
    <text evidence="2">Belongs to the peptidase A1 family.</text>
</comment>
<dbReference type="GO" id="GO:0015631">
    <property type="term" value="F:tubulin binding"/>
    <property type="evidence" value="ECO:0007669"/>
    <property type="project" value="InterPro"/>
</dbReference>
<evidence type="ECO:0000256" key="8">
    <source>
        <dbReference type="ARBA" id="ARBA00022989"/>
    </source>
</evidence>
<dbReference type="GO" id="GO:0005524">
    <property type="term" value="F:ATP binding"/>
    <property type="evidence" value="ECO:0007669"/>
    <property type="project" value="UniProtKB-KW"/>
</dbReference>
<evidence type="ECO:0000256" key="1">
    <source>
        <dbReference type="ARBA" id="ARBA00004141"/>
    </source>
</evidence>
<dbReference type="InterPro" id="IPR027417">
    <property type="entry name" value="P-loop_NTPase"/>
</dbReference>
<dbReference type="InterPro" id="IPR008907">
    <property type="entry name" value="TPP/p25"/>
</dbReference>
<dbReference type="Gene3D" id="1.25.40.10">
    <property type="entry name" value="Tetratricopeptide repeat domain"/>
    <property type="match status" value="4"/>
</dbReference>
<feature type="region of interest" description="Disordered" evidence="11">
    <location>
        <begin position="251"/>
        <end position="288"/>
    </location>
</feature>
<evidence type="ECO:0000313" key="16">
    <source>
        <dbReference type="Proteomes" id="UP000186817"/>
    </source>
</evidence>
<dbReference type="Proteomes" id="UP000186817">
    <property type="component" value="Unassembled WGS sequence"/>
</dbReference>
<protein>
    <submittedName>
        <fullName evidence="15">ABC transporter G family member 22</fullName>
    </submittedName>
</protein>
<sequence>MKGSYEVKISYQLLSNERLLATEARMSSADWMRKTAEIYQVPRRGLSEVVHTRTKSMSLHGVQCFSVNHNRMSSTFLLHVTMSQREEEDLKIRFMHGVEGSAKTVFGSSVLVHVAALLKLQIFIVVVGWHIIDRAVGTAQEISCKHRTDNLHDYGLNLLRQGRLPEAEHAFYQAWQRRAARLGEDHPMVHQSLRECASLGAEARRRRGKVAGAEAGEQFGPLRMQMNLPEDPGPWMGDETLVRRNVKISEAEEKHESDLNAPELSVDGGDGAPNREEPRERRMYSMPSLRLRSHLMAKSRGCEGAAFSDSASLPPSEEVPGLQDVHIGNLYQERGGLLEDLLLESPPPQEEEEEEQQQEVIMMMVPVMLLAVAGATDGMDSRQFDKFCREAGYIDAKFTTADADLLFTTITARGPRRLSSGQFEAALRLLADRKRLSLDSVFSKARSSEGSVERRQELAGVTTLPEAAPEPQKNVCTSQATGCAVNLAAQSVQAPHPTTSPPLCKALELIRLLLDSFVNFCWGKPDMSNRDFLRLCRGLRKRFTALDADLLFVKVLPKGQRRLKFEDFEAALIDAAVRKKVQATEADTVRLHDDISSYTGTHVHGGPEPDSQSQTSCGGPEGWALALWCRCDDAAVTICRQGVDQGVSCGARSLCLRVFLIITTSSSKELQTVGEGYSMILAPNRSVTTHRDSQWTLAFGNLGLGHDMAELSACKALPSQQVRSVARSRPTWQEELQRFFDTWANGEVPGIKFCTAVAAAMGRAKATEAAWAFAETLRRRDVDLDTFFFNNVLQACSSSSRWELPLAVLAKMVARGPCPDLASWGTVVNACTRSASWQQALAVMAEMARTRMQPNVVVYGAAINACASGQWERSLQMLLDMQGTKVLPNVVSCSAVISACERGAQWVPALEILQQMCNAVLLPDLIAFSASMSACASAGQWQRAIQLLAEMKTAHIQPNIFSYNAAVDAFTQTSEGWAWAGVLQLLSDMHEEQVQLQTETYSSAMRACGLAGCWATALLLWEQLWHSPLVVTHRVDAVAMGAIISACRWDVSLSLLRSMVTCQLRPDAVNFAQSIVACENAGRFRVGTSLLDQLAAEGRHWTQVCLQLAEVVLKLLEGMRQACSGRNDAWKLQSRLIEGALGPPKCQPNIASAADPEGEMKHAGPEPDIATCAGSIQPPPAAETCCLRYSTAVSACNKASQWQSGLRVLEDMYDSTVPPNLFTFSAASWPQLESAMALLHETRDRGMHEARQKRGGNVGCMFSGQHGKAAEWQQAIELLSELRSGEWEVALSLLRLLLVLLWPIPSARRDSNGNALLPCRYLSPYIDMKGYAALSMGACAVHLQFSEMASMKMQPDSIAYNALCLSALETGAADQAFTELPGTLLGAIGALATSGQWVSSHLCWPDLDAYGHALLAAYRSEHPEDNVQYHVEIEVGVDCAGKTRQKFQDLWVPAENCSKCRAGTAKFDISQSCDAVQVGNRITFRYGDGTVATGGSFYDAVKIGDLEVAKQLLIQVDTMESDFDTHMKSDGILGLAHHYASDRGLRGETFVSTLFREHPHLPAQFSFYLTGRGTQGGRSELVFGNPDLAHHSKETEFQYGKGDYMSTTELWLTSVWSIGWSGTGVDVTFPDRGTLGAPALIDSGSSLLVIEPGVYDRLISELKWRFTNCHDLPEQQIMSCDCPPANDLSRVPQLVINVIDEQSQQFPLCMSPDEYILESVDPIDGRTSCVPSIQRGSSSQPVPLIFGMTFMRAFYTTFDLKNGRIGFARSNMSPLGGNAKCSADAQPLLRRGIWFASLLVAVGSVVFACYVFLVPAGRVDISRTRSREAQEGLGAAPVHERLSITGRYGKQWLEALALQWAASCRALRGKAQPLQEIDSAFTWAHEAAEVASLATAEFAASSSAPVDGAVEIRLEGGDRDKPCALDAIALSRLIALRKSNGGARGIATGDVFRRLVSRALASRCLRGPPPRLPTHRSLAKRSVRKAAQTEMLNDQENVLASPSSEGGRTGIYCWAAGREKVLGERSVPLQGAQAAVDTTEMSEKSAVMVVGSRRARMRVLGCYGSRCRWHRPLVVTAARLAARRPCCKWQIVANEPRTPSSPKEALNPFACSDQQCRLCDTWAHCAPAGPHRPRTAPPEQPVRDAGGECSTAVQAIGHTARAVPGPADSEQTTAERKKFREKNADRVLSTALRNARRFKLVVLGKTVGGRFSREAVAFLLAKARAGDSPARLRPAMQRASLQRWTCMLAVLLLAGAEECDGTEPPLGDLLAGARDAEPVPSSRLDPPAGCCPLMSGSADNLNTPIANVGAKRKLLNEVNCVVQAGDMVALMGPSGAGKTTLLNSIVGRTITGLTEGGIYYDGATLSKVRSSVGYVTQDDIMYETLTPRENLTFAAAFILPKLCKESRQKEVESVIEKLNLKKCADTVVGSPGLVRGISGGERKRTNVALSLLGSPSLLLLDEPTSGLDSKMSDSLMRDVKQVTEQGCTVVATIHQPSEAVFTRFDKVLLLETGRVAYYGLISGLRGSLGGLGFTCPEGTPLPEILLDVLEVPGEEASRVLSCDDALVSLGMDEIWPRSDTSTEETIFFNMVALLVLMFFFRLQGLNVLMYQSRSLKERSLLDPVMKEKEGLLLALAQYEAIPLVFAMRKWFGPICD</sequence>
<feature type="domain" description="ABC transporter" evidence="13">
    <location>
        <begin position="2296"/>
        <end position="2537"/>
    </location>
</feature>
<evidence type="ECO:0000256" key="7">
    <source>
        <dbReference type="ARBA" id="ARBA00022840"/>
    </source>
</evidence>
<dbReference type="PROSITE" id="PS51375">
    <property type="entry name" value="PPR"/>
    <property type="match status" value="3"/>
</dbReference>
<evidence type="ECO:0000256" key="10">
    <source>
        <dbReference type="PROSITE-ProRule" id="PRU00708"/>
    </source>
</evidence>
<dbReference type="Gene3D" id="2.40.70.10">
    <property type="entry name" value="Acid Proteases"/>
    <property type="match status" value="2"/>
</dbReference>
<dbReference type="GO" id="GO:0006508">
    <property type="term" value="P:proteolysis"/>
    <property type="evidence" value="ECO:0007669"/>
    <property type="project" value="InterPro"/>
</dbReference>